<comment type="similarity">
    <text evidence="4 7">Belongs to the glucosamine/galactosamine-6-phosphate isomerase family. 6-phosphogluconolactonase subfamily.</text>
</comment>
<dbReference type="GO" id="GO:0005975">
    <property type="term" value="P:carbohydrate metabolic process"/>
    <property type="evidence" value="ECO:0007669"/>
    <property type="project" value="UniProtKB-UniRule"/>
</dbReference>
<dbReference type="InterPro" id="IPR037171">
    <property type="entry name" value="NagB/RpiA_transferase-like"/>
</dbReference>
<evidence type="ECO:0000256" key="5">
    <source>
        <dbReference type="ARBA" id="ARBA00013198"/>
    </source>
</evidence>
<dbReference type="InterPro" id="IPR039104">
    <property type="entry name" value="6PGL"/>
</dbReference>
<evidence type="ECO:0000259" key="8">
    <source>
        <dbReference type="Pfam" id="PF01182"/>
    </source>
</evidence>
<dbReference type="NCBIfam" id="TIGR01198">
    <property type="entry name" value="pgl"/>
    <property type="match status" value="1"/>
</dbReference>
<feature type="domain" description="Glucosamine/galactosamine-6-phosphate isomerase" evidence="8">
    <location>
        <begin position="10"/>
        <end position="226"/>
    </location>
</feature>
<protein>
    <recommendedName>
        <fullName evidence="6 7">6-phosphogluconolactonase</fullName>
        <shortName evidence="7">6PGL</shortName>
        <ecNumber evidence="5 7">3.1.1.31</ecNumber>
    </recommendedName>
</protein>
<dbReference type="Pfam" id="PF01182">
    <property type="entry name" value="Glucosamine_iso"/>
    <property type="match status" value="1"/>
</dbReference>
<keyword evidence="7 9" id="KW-0378">Hydrolase</keyword>
<dbReference type="Proteomes" id="UP000590442">
    <property type="component" value="Unassembled WGS sequence"/>
</dbReference>
<dbReference type="GO" id="GO:0006098">
    <property type="term" value="P:pentose-phosphate shunt"/>
    <property type="evidence" value="ECO:0007669"/>
    <property type="project" value="UniProtKB-UniPathway"/>
</dbReference>
<comment type="pathway">
    <text evidence="3 7">Carbohydrate degradation; pentose phosphate pathway; D-ribulose 5-phosphate from D-glucose 6-phosphate (oxidative stage): step 2/3.</text>
</comment>
<dbReference type="PANTHER" id="PTHR11054">
    <property type="entry name" value="6-PHOSPHOGLUCONOLACTONASE"/>
    <property type="match status" value="1"/>
</dbReference>
<dbReference type="RefSeq" id="WP_167964594.1">
    <property type="nucleotide sequence ID" value="NZ_JAATJJ010000002.1"/>
</dbReference>
<evidence type="ECO:0000256" key="2">
    <source>
        <dbReference type="ARBA" id="ARBA00002681"/>
    </source>
</evidence>
<evidence type="ECO:0000256" key="6">
    <source>
        <dbReference type="ARBA" id="ARBA00020337"/>
    </source>
</evidence>
<evidence type="ECO:0000256" key="7">
    <source>
        <dbReference type="RuleBase" id="RU365095"/>
    </source>
</evidence>
<evidence type="ECO:0000256" key="1">
    <source>
        <dbReference type="ARBA" id="ARBA00000832"/>
    </source>
</evidence>
<evidence type="ECO:0000256" key="4">
    <source>
        <dbReference type="ARBA" id="ARBA00010662"/>
    </source>
</evidence>
<comment type="catalytic activity">
    <reaction evidence="1 7">
        <text>6-phospho-D-glucono-1,5-lactone + H2O = 6-phospho-D-gluconate + H(+)</text>
        <dbReference type="Rhea" id="RHEA:12556"/>
        <dbReference type="ChEBI" id="CHEBI:15377"/>
        <dbReference type="ChEBI" id="CHEBI:15378"/>
        <dbReference type="ChEBI" id="CHEBI:57955"/>
        <dbReference type="ChEBI" id="CHEBI:58759"/>
        <dbReference type="EC" id="3.1.1.31"/>
    </reaction>
</comment>
<dbReference type="SUPFAM" id="SSF100950">
    <property type="entry name" value="NagB/RpiA/CoA transferase-like"/>
    <property type="match status" value="1"/>
</dbReference>
<dbReference type="EMBL" id="JAATJJ010000002">
    <property type="protein sequence ID" value="NJB72016.1"/>
    <property type="molecule type" value="Genomic_DNA"/>
</dbReference>
<dbReference type="CDD" id="cd01400">
    <property type="entry name" value="6PGL"/>
    <property type="match status" value="1"/>
</dbReference>
<organism evidence="9 10">
    <name type="scientific">Saonia flava</name>
    <dbReference type="NCBI Taxonomy" id="523696"/>
    <lineage>
        <taxon>Bacteria</taxon>
        <taxon>Pseudomonadati</taxon>
        <taxon>Bacteroidota</taxon>
        <taxon>Flavobacteriia</taxon>
        <taxon>Flavobacteriales</taxon>
        <taxon>Flavobacteriaceae</taxon>
        <taxon>Saonia</taxon>
    </lineage>
</organism>
<dbReference type="AlphaFoldDB" id="A0A846QSR8"/>
<dbReference type="EC" id="3.1.1.31" evidence="5 7"/>
<dbReference type="InterPro" id="IPR006148">
    <property type="entry name" value="Glc/Gal-6P_isomerase"/>
</dbReference>
<reference evidence="9 10" key="1">
    <citation type="submission" date="2020-03" db="EMBL/GenBank/DDBJ databases">
        <title>Genomic Encyclopedia of Type Strains, Phase IV (KMG-IV): sequencing the most valuable type-strain genomes for metagenomic binning, comparative biology and taxonomic classification.</title>
        <authorList>
            <person name="Goeker M."/>
        </authorList>
    </citation>
    <scope>NUCLEOTIDE SEQUENCE [LARGE SCALE GENOMIC DNA]</scope>
    <source>
        <strain evidence="9 10">DSM 29762</strain>
    </source>
</reference>
<dbReference type="Gene3D" id="3.40.50.1360">
    <property type="match status" value="1"/>
</dbReference>
<comment type="caution">
    <text evidence="9">The sequence shown here is derived from an EMBL/GenBank/DDBJ whole genome shotgun (WGS) entry which is preliminary data.</text>
</comment>
<keyword evidence="10" id="KW-1185">Reference proteome</keyword>
<name>A0A846QSR8_9FLAO</name>
<gene>
    <name evidence="7" type="primary">pgl</name>
    <name evidence="9" type="ORF">GGR42_002507</name>
</gene>
<dbReference type="UniPathway" id="UPA00115">
    <property type="reaction ID" value="UER00409"/>
</dbReference>
<dbReference type="InterPro" id="IPR005900">
    <property type="entry name" value="6-phosphogluconolactonase_DevB"/>
</dbReference>
<evidence type="ECO:0000313" key="10">
    <source>
        <dbReference type="Proteomes" id="UP000590442"/>
    </source>
</evidence>
<proteinExistence type="inferred from homology"/>
<evidence type="ECO:0000313" key="9">
    <source>
        <dbReference type="EMBL" id="NJB72016.1"/>
    </source>
</evidence>
<comment type="function">
    <text evidence="2 7">Hydrolysis of 6-phosphogluconolactone to 6-phosphogluconate.</text>
</comment>
<sequence>MELKIYNSKEAVAQSFSEYLAQLVQANKTTHIALSGGSTPKVVFDYLSKNYRDKIDWSTVHFYWGDERCVPPSDDESNYKMTVEHLLSKINIPNTNVHRVKGEDVPEDEAIVYGQLLEEKLPINNTLPQFDLVILGMGDDGHTASIFPYNIHLWHSENNCEVAIHPDSGQRRVTLTGQVINNAKEVAFLVTGDSKSEKVREIMNKEETASLYPASLVAPTSGILYWFLDTSAAKEITLEQS</sequence>
<evidence type="ECO:0000256" key="3">
    <source>
        <dbReference type="ARBA" id="ARBA00004961"/>
    </source>
</evidence>
<dbReference type="GO" id="GO:0017057">
    <property type="term" value="F:6-phosphogluconolactonase activity"/>
    <property type="evidence" value="ECO:0007669"/>
    <property type="project" value="UniProtKB-UniRule"/>
</dbReference>
<dbReference type="PANTHER" id="PTHR11054:SF0">
    <property type="entry name" value="6-PHOSPHOGLUCONOLACTONASE"/>
    <property type="match status" value="1"/>
</dbReference>
<accession>A0A846QSR8</accession>